<evidence type="ECO:0000313" key="2">
    <source>
        <dbReference type="EMBL" id="TFK98439.1"/>
    </source>
</evidence>
<accession>A0A5C3QBK7</accession>
<feature type="transmembrane region" description="Helical" evidence="1">
    <location>
        <begin position="82"/>
        <end position="107"/>
    </location>
</feature>
<feature type="transmembrane region" description="Helical" evidence="1">
    <location>
        <begin position="51"/>
        <end position="70"/>
    </location>
</feature>
<protein>
    <submittedName>
        <fullName evidence="2">Uncharacterized protein</fullName>
    </submittedName>
</protein>
<proteinExistence type="predicted"/>
<dbReference type="AlphaFoldDB" id="A0A5C3QBK7"/>
<keyword evidence="1" id="KW-0472">Membrane</keyword>
<dbReference type="Proteomes" id="UP000305067">
    <property type="component" value="Unassembled WGS sequence"/>
</dbReference>
<evidence type="ECO:0000256" key="1">
    <source>
        <dbReference type="SAM" id="Phobius"/>
    </source>
</evidence>
<keyword evidence="1" id="KW-1133">Transmembrane helix</keyword>
<sequence>MATEEDAELVVVPRQSVPRRVWECCGFGVQLHWTDGGCECEHIRLFEIWTLVRQILLVANQVLGCILLTLRTYALYTRDKRILAFMLTSMAGLFGVAVVGAVLVAVFSCLSNWV</sequence>
<keyword evidence="1" id="KW-0812">Transmembrane</keyword>
<keyword evidence="3" id="KW-1185">Reference proteome</keyword>
<reference evidence="2 3" key="1">
    <citation type="journal article" date="2019" name="Nat. Ecol. Evol.">
        <title>Megaphylogeny resolves global patterns of mushroom evolution.</title>
        <authorList>
            <person name="Varga T."/>
            <person name="Krizsan K."/>
            <person name="Foldi C."/>
            <person name="Dima B."/>
            <person name="Sanchez-Garcia M."/>
            <person name="Sanchez-Ramirez S."/>
            <person name="Szollosi G.J."/>
            <person name="Szarkandi J.G."/>
            <person name="Papp V."/>
            <person name="Albert L."/>
            <person name="Andreopoulos W."/>
            <person name="Angelini C."/>
            <person name="Antonin V."/>
            <person name="Barry K.W."/>
            <person name="Bougher N.L."/>
            <person name="Buchanan P."/>
            <person name="Buyck B."/>
            <person name="Bense V."/>
            <person name="Catcheside P."/>
            <person name="Chovatia M."/>
            <person name="Cooper J."/>
            <person name="Damon W."/>
            <person name="Desjardin D."/>
            <person name="Finy P."/>
            <person name="Geml J."/>
            <person name="Haridas S."/>
            <person name="Hughes K."/>
            <person name="Justo A."/>
            <person name="Karasinski D."/>
            <person name="Kautmanova I."/>
            <person name="Kiss B."/>
            <person name="Kocsube S."/>
            <person name="Kotiranta H."/>
            <person name="LaButti K.M."/>
            <person name="Lechner B.E."/>
            <person name="Liimatainen K."/>
            <person name="Lipzen A."/>
            <person name="Lukacs Z."/>
            <person name="Mihaltcheva S."/>
            <person name="Morgado L.N."/>
            <person name="Niskanen T."/>
            <person name="Noordeloos M.E."/>
            <person name="Ohm R.A."/>
            <person name="Ortiz-Santana B."/>
            <person name="Ovrebo C."/>
            <person name="Racz N."/>
            <person name="Riley R."/>
            <person name="Savchenko A."/>
            <person name="Shiryaev A."/>
            <person name="Soop K."/>
            <person name="Spirin V."/>
            <person name="Szebenyi C."/>
            <person name="Tomsovsky M."/>
            <person name="Tulloss R.E."/>
            <person name="Uehling J."/>
            <person name="Grigoriev I.V."/>
            <person name="Vagvolgyi C."/>
            <person name="Papp T."/>
            <person name="Martin F.M."/>
            <person name="Miettinen O."/>
            <person name="Hibbett D.S."/>
            <person name="Nagy L.G."/>
        </authorList>
    </citation>
    <scope>NUCLEOTIDE SEQUENCE [LARGE SCALE GENOMIC DNA]</scope>
    <source>
        <strain evidence="2 3">CBS 309.79</strain>
    </source>
</reference>
<name>A0A5C3QBK7_9AGAR</name>
<evidence type="ECO:0000313" key="3">
    <source>
        <dbReference type="Proteomes" id="UP000305067"/>
    </source>
</evidence>
<gene>
    <name evidence="2" type="ORF">BDV98DRAFT_204010</name>
</gene>
<dbReference type="EMBL" id="ML178839">
    <property type="protein sequence ID" value="TFK98439.1"/>
    <property type="molecule type" value="Genomic_DNA"/>
</dbReference>
<organism evidence="2 3">
    <name type="scientific">Pterulicium gracile</name>
    <dbReference type="NCBI Taxonomy" id="1884261"/>
    <lineage>
        <taxon>Eukaryota</taxon>
        <taxon>Fungi</taxon>
        <taxon>Dikarya</taxon>
        <taxon>Basidiomycota</taxon>
        <taxon>Agaricomycotina</taxon>
        <taxon>Agaricomycetes</taxon>
        <taxon>Agaricomycetidae</taxon>
        <taxon>Agaricales</taxon>
        <taxon>Pleurotineae</taxon>
        <taxon>Pterulaceae</taxon>
        <taxon>Pterulicium</taxon>
    </lineage>
</organism>